<keyword evidence="1" id="KW-0732">Signal</keyword>
<comment type="caution">
    <text evidence="2">The sequence shown here is derived from an EMBL/GenBank/DDBJ whole genome shotgun (WGS) entry which is preliminary data.</text>
</comment>
<keyword evidence="3" id="KW-1185">Reference proteome</keyword>
<sequence length="379" mass="43085">MTKIFTIFFGLLFCSAVSFGQEPIDVTDQTIKLRGGNEEELYFGFATGDKIIFNFQEMDDKELKEIEIIEYPSNSKFSDYKTKKVENKSILVTKQGVYTFRFKNSALGGRICKIKIQRIPASNETKNFNSTVTWETKQETTYNTYTKDVVVGYDTTYVQKSIKKLVKTELSEEMIIDKTERVHSINNLDYKNFKTVRVTLPQNEISTYKTKKIVSWLYWIGVGKEASAAWAKNVNTVKNIASDAATIFGGGPLAVLAIGTISSLAMPTMGEDVGYWFITDDNNAQLFMGRQSFMQFDKGKGIAAYGKNSDRTQGIFHIGLSNDNQFQSIDANIKISVIWETNIYENQLYTDTIITPRYERKTFSDPIIKTFKVPVTGQY</sequence>
<evidence type="ECO:0000313" key="3">
    <source>
        <dbReference type="Proteomes" id="UP000310477"/>
    </source>
</evidence>
<name>A0A4U1C595_9SPHI</name>
<dbReference type="EMBL" id="SWBO01000006">
    <property type="protein sequence ID" value="TKB99630.1"/>
    <property type="molecule type" value="Genomic_DNA"/>
</dbReference>
<dbReference type="AlphaFoldDB" id="A0A4U1C595"/>
<reference evidence="2 3" key="1">
    <citation type="submission" date="2019-04" db="EMBL/GenBank/DDBJ databases">
        <title>Pedobacter sp. AR-2-6 sp. nov., isolated from Arctic soil.</title>
        <authorList>
            <person name="Dahal R.H."/>
            <person name="Kim D.-U."/>
        </authorList>
    </citation>
    <scope>NUCLEOTIDE SEQUENCE [LARGE SCALE GENOMIC DNA]</scope>
    <source>
        <strain evidence="2 3">AR-2-6</strain>
    </source>
</reference>
<feature type="chain" id="PRO_5020472609" evidence="1">
    <location>
        <begin position="21"/>
        <end position="379"/>
    </location>
</feature>
<feature type="signal peptide" evidence="1">
    <location>
        <begin position="1"/>
        <end position="20"/>
    </location>
</feature>
<dbReference type="OrthoDB" id="926208at2"/>
<evidence type="ECO:0000256" key="1">
    <source>
        <dbReference type="SAM" id="SignalP"/>
    </source>
</evidence>
<dbReference type="RefSeq" id="WP_136877323.1">
    <property type="nucleotide sequence ID" value="NZ_SWBO01000006.1"/>
</dbReference>
<evidence type="ECO:0000313" key="2">
    <source>
        <dbReference type="EMBL" id="TKB99630.1"/>
    </source>
</evidence>
<proteinExistence type="predicted"/>
<organism evidence="2 3">
    <name type="scientific">Pedobacter cryotolerans</name>
    <dbReference type="NCBI Taxonomy" id="2571270"/>
    <lineage>
        <taxon>Bacteria</taxon>
        <taxon>Pseudomonadati</taxon>
        <taxon>Bacteroidota</taxon>
        <taxon>Sphingobacteriia</taxon>
        <taxon>Sphingobacteriales</taxon>
        <taxon>Sphingobacteriaceae</taxon>
        <taxon>Pedobacter</taxon>
    </lineage>
</organism>
<gene>
    <name evidence="2" type="ORF">FA045_12025</name>
</gene>
<protein>
    <submittedName>
        <fullName evidence="2">Uncharacterized protein</fullName>
    </submittedName>
</protein>
<accession>A0A4U1C595</accession>
<dbReference type="Proteomes" id="UP000310477">
    <property type="component" value="Unassembled WGS sequence"/>
</dbReference>